<proteinExistence type="predicted"/>
<dbReference type="SUPFAM" id="SSF56529">
    <property type="entry name" value="FAH"/>
    <property type="match status" value="1"/>
</dbReference>
<keyword evidence="1" id="KW-0479">Metal-binding</keyword>
<evidence type="ECO:0000313" key="4">
    <source>
        <dbReference type="Proteomes" id="UP000004162"/>
    </source>
</evidence>
<evidence type="ECO:0000259" key="2">
    <source>
        <dbReference type="Pfam" id="PF01557"/>
    </source>
</evidence>
<accession>Q0YQX0</accession>
<dbReference type="GO" id="GO:0046872">
    <property type="term" value="F:metal ion binding"/>
    <property type="evidence" value="ECO:0007669"/>
    <property type="project" value="UniProtKB-KW"/>
</dbReference>
<evidence type="ECO:0000256" key="1">
    <source>
        <dbReference type="ARBA" id="ARBA00022723"/>
    </source>
</evidence>
<dbReference type="EMBL" id="AASE01000014">
    <property type="protein sequence ID" value="EAT58702.1"/>
    <property type="molecule type" value="Genomic_DNA"/>
</dbReference>
<dbReference type="InterPro" id="IPR011234">
    <property type="entry name" value="Fumarylacetoacetase-like_C"/>
</dbReference>
<dbReference type="AlphaFoldDB" id="Q0YQX0"/>
<protein>
    <submittedName>
        <fullName evidence="3">Fumarylacetoacetate (FAA) hydrolase</fullName>
    </submittedName>
</protein>
<dbReference type="InterPro" id="IPR036663">
    <property type="entry name" value="Fumarylacetoacetase_C_sf"/>
</dbReference>
<comment type="caution">
    <text evidence="3">The sequence shown here is derived from an EMBL/GenBank/DDBJ whole genome shotgun (WGS) entry which is preliminary data.</text>
</comment>
<name>Q0YQX0_9CHLB</name>
<sequence>MENLILRNSIHPGAIYCVGKNYSDHALEMQQLEAAAMIAQSRQSAEPIIFMKPPTALETDGVITMPVFHGRPLSENMHYEAELVLLVGKSTDGCSIEEAVTCISGFGAGLDMTLRDEQLSAKKSGNPWLKSKGFRKSALISDFVPFTETQFPPDLEISLELNGKLVQQGAVSEMLHPPAMLIHYLSYLYGLRSGDLVFTGTPAGVGAVRPGDALKCRVSRPGAGSREVVAELQANVF</sequence>
<dbReference type="Pfam" id="PF01557">
    <property type="entry name" value="FAA_hydrolase"/>
    <property type="match status" value="1"/>
</dbReference>
<feature type="domain" description="Fumarylacetoacetase-like C-terminal" evidence="2">
    <location>
        <begin position="15"/>
        <end position="223"/>
    </location>
</feature>
<dbReference type="PANTHER" id="PTHR11820:SF7">
    <property type="entry name" value="ACYLPYRUVASE FAHD1, MITOCHONDRIAL"/>
    <property type="match status" value="1"/>
</dbReference>
<organism evidence="3 4">
    <name type="scientific">Chlorobium ferrooxidans DSM 13031</name>
    <dbReference type="NCBI Taxonomy" id="377431"/>
    <lineage>
        <taxon>Bacteria</taxon>
        <taxon>Pseudomonadati</taxon>
        <taxon>Chlorobiota</taxon>
        <taxon>Chlorobiia</taxon>
        <taxon>Chlorobiales</taxon>
        <taxon>Chlorobiaceae</taxon>
        <taxon>Chlorobium/Pelodictyon group</taxon>
        <taxon>Chlorobium</taxon>
    </lineage>
</organism>
<dbReference type="Proteomes" id="UP000004162">
    <property type="component" value="Unassembled WGS sequence"/>
</dbReference>
<dbReference type="Gene3D" id="3.90.850.10">
    <property type="entry name" value="Fumarylacetoacetase-like, C-terminal domain"/>
    <property type="match status" value="1"/>
</dbReference>
<dbReference type="PANTHER" id="PTHR11820">
    <property type="entry name" value="ACYLPYRUVASE"/>
    <property type="match status" value="1"/>
</dbReference>
<gene>
    <name evidence="3" type="ORF">CferDRAFT_0746</name>
</gene>
<evidence type="ECO:0000313" key="3">
    <source>
        <dbReference type="EMBL" id="EAT58702.1"/>
    </source>
</evidence>
<dbReference type="RefSeq" id="WP_006366654.1">
    <property type="nucleotide sequence ID" value="NZ_AASE01000014.1"/>
</dbReference>
<reference evidence="3 4" key="2">
    <citation type="submission" date="2006-07" db="EMBL/GenBank/DDBJ databases">
        <title>Sequencing of the draft genome and assembly of Chlorobium ferroxidans DSM 13031.</title>
        <authorList>
            <consortium name="US DOE Joint Genome Institute (JGI-PGF)"/>
            <person name="Copeland A."/>
            <person name="Lucas S."/>
            <person name="Lapidus A."/>
            <person name="Barry K."/>
            <person name="Glavina del Rio T."/>
            <person name="Dalin E."/>
            <person name="Tice H."/>
            <person name="Bruce D."/>
            <person name="Pitluck S."/>
            <person name="Richardson P."/>
        </authorList>
    </citation>
    <scope>NUCLEOTIDE SEQUENCE [LARGE SCALE GENOMIC DNA]</scope>
    <source>
        <strain evidence="3 4">DSM 13031</strain>
    </source>
</reference>
<dbReference type="GO" id="GO:0018773">
    <property type="term" value="F:acetylpyruvate hydrolase activity"/>
    <property type="evidence" value="ECO:0007669"/>
    <property type="project" value="TreeGrafter"/>
</dbReference>
<keyword evidence="3" id="KW-0378">Hydrolase</keyword>
<reference evidence="3 4" key="1">
    <citation type="submission" date="2006-07" db="EMBL/GenBank/DDBJ databases">
        <title>Annotation of the draft genome assembly of Chlorobium ferroxidans DSM 13031.</title>
        <authorList>
            <consortium name="US DOE Joint Genome Institute (JGI-ORNL)"/>
            <person name="Larimer F."/>
            <person name="Land M."/>
            <person name="Hauser L."/>
        </authorList>
    </citation>
    <scope>NUCLEOTIDE SEQUENCE [LARGE SCALE GENOMIC DNA]</scope>
    <source>
        <strain evidence="3 4">DSM 13031</strain>
    </source>
</reference>
<keyword evidence="4" id="KW-1185">Reference proteome</keyword>